<evidence type="ECO:0000256" key="2">
    <source>
        <dbReference type="ARBA" id="ARBA00023015"/>
    </source>
</evidence>
<organism evidence="9 10">
    <name type="scientific">Senna tora</name>
    <dbReference type="NCBI Taxonomy" id="362788"/>
    <lineage>
        <taxon>Eukaryota</taxon>
        <taxon>Viridiplantae</taxon>
        <taxon>Streptophyta</taxon>
        <taxon>Embryophyta</taxon>
        <taxon>Tracheophyta</taxon>
        <taxon>Spermatophyta</taxon>
        <taxon>Magnoliopsida</taxon>
        <taxon>eudicotyledons</taxon>
        <taxon>Gunneridae</taxon>
        <taxon>Pentapetalae</taxon>
        <taxon>rosids</taxon>
        <taxon>fabids</taxon>
        <taxon>Fabales</taxon>
        <taxon>Fabaceae</taxon>
        <taxon>Caesalpinioideae</taxon>
        <taxon>Cassia clade</taxon>
        <taxon>Senna</taxon>
    </lineage>
</organism>
<dbReference type="PANTHER" id="PTHR48019">
    <property type="entry name" value="SERUM RESPONSE FACTOR HOMOLOG"/>
    <property type="match status" value="1"/>
</dbReference>
<dbReference type="Pfam" id="PF01486">
    <property type="entry name" value="K-box"/>
    <property type="match status" value="1"/>
</dbReference>
<keyword evidence="3" id="KW-0238">DNA-binding</keyword>
<dbReference type="GO" id="GO:0005634">
    <property type="term" value="C:nucleus"/>
    <property type="evidence" value="ECO:0007669"/>
    <property type="project" value="UniProtKB-SubCell"/>
</dbReference>
<dbReference type="InterPro" id="IPR050142">
    <property type="entry name" value="MADS-box/MEF2_TF"/>
</dbReference>
<protein>
    <submittedName>
        <fullName evidence="9">Transcription factor CAULIFLOWER A-like isoform X2</fullName>
    </submittedName>
</protein>
<sequence length="154" mass="17857">MKKAYELSILCDAEIALVVFSSSGKLYNFATHDMHRTISKYRSQLGLPHSNIYTFRTMETWKSELDELRRSIGNLEDTVKHLGGEDLSALGMKELKQLERQLKTGLQRIHSKKVHICIQIQYIYILMGHHWTSRIPLTDRPAITHPVTQYHHAT</sequence>
<evidence type="ECO:0000256" key="1">
    <source>
        <dbReference type="ARBA" id="ARBA00004123"/>
    </source>
</evidence>
<dbReference type="SUPFAM" id="SSF55455">
    <property type="entry name" value="SRF-like"/>
    <property type="match status" value="1"/>
</dbReference>
<evidence type="ECO:0000259" key="7">
    <source>
        <dbReference type="PROSITE" id="PS50066"/>
    </source>
</evidence>
<dbReference type="GO" id="GO:0003700">
    <property type="term" value="F:DNA-binding transcription factor activity"/>
    <property type="evidence" value="ECO:0007669"/>
    <property type="project" value="InterPro"/>
</dbReference>
<evidence type="ECO:0000313" key="9">
    <source>
        <dbReference type="EMBL" id="KAF7833995.1"/>
    </source>
</evidence>
<dbReference type="InterPro" id="IPR002487">
    <property type="entry name" value="TF_Kbox"/>
</dbReference>
<comment type="caution">
    <text evidence="9">The sequence shown here is derived from an EMBL/GenBank/DDBJ whole genome shotgun (WGS) entry which is preliminary data.</text>
</comment>
<dbReference type="InterPro" id="IPR002100">
    <property type="entry name" value="TF_MADSbox"/>
</dbReference>
<dbReference type="Gene3D" id="3.40.1810.10">
    <property type="entry name" value="Transcription factor, MADS-box"/>
    <property type="match status" value="1"/>
</dbReference>
<name>A0A834WX77_9FABA</name>
<dbReference type="PROSITE" id="PS51297">
    <property type="entry name" value="K_BOX"/>
    <property type="match status" value="1"/>
</dbReference>
<dbReference type="OrthoDB" id="1898716at2759"/>
<dbReference type="GO" id="GO:0003677">
    <property type="term" value="F:DNA binding"/>
    <property type="evidence" value="ECO:0007669"/>
    <property type="project" value="UniProtKB-KW"/>
</dbReference>
<dbReference type="InterPro" id="IPR036879">
    <property type="entry name" value="TF_MADSbox_sf"/>
</dbReference>
<dbReference type="PROSITE" id="PS50066">
    <property type="entry name" value="MADS_BOX_2"/>
    <property type="match status" value="1"/>
</dbReference>
<evidence type="ECO:0000259" key="8">
    <source>
        <dbReference type="PROSITE" id="PS51297"/>
    </source>
</evidence>
<keyword evidence="10" id="KW-1185">Reference proteome</keyword>
<comment type="subcellular location">
    <subcellularLocation>
        <location evidence="1">Nucleus</location>
    </subcellularLocation>
</comment>
<evidence type="ECO:0000256" key="3">
    <source>
        <dbReference type="ARBA" id="ARBA00023125"/>
    </source>
</evidence>
<evidence type="ECO:0000256" key="6">
    <source>
        <dbReference type="SAM" id="Coils"/>
    </source>
</evidence>
<feature type="domain" description="MADS-box" evidence="7">
    <location>
        <begin position="1"/>
        <end position="33"/>
    </location>
</feature>
<dbReference type="AlphaFoldDB" id="A0A834WX77"/>
<dbReference type="Pfam" id="PF00319">
    <property type="entry name" value="SRF-TF"/>
    <property type="match status" value="1"/>
</dbReference>
<dbReference type="SMART" id="SM00432">
    <property type="entry name" value="MADS"/>
    <property type="match status" value="1"/>
</dbReference>
<feature type="domain" description="K-box" evidence="8">
    <location>
        <begin position="58"/>
        <end position="154"/>
    </location>
</feature>
<dbReference type="EMBL" id="JAAIUW010000004">
    <property type="protein sequence ID" value="KAF7833995.1"/>
    <property type="molecule type" value="Genomic_DNA"/>
</dbReference>
<keyword evidence="6" id="KW-0175">Coiled coil</keyword>
<reference evidence="9" key="1">
    <citation type="submission" date="2020-09" db="EMBL/GenBank/DDBJ databases">
        <title>Genome-Enabled Discovery of Anthraquinone Biosynthesis in Senna tora.</title>
        <authorList>
            <person name="Kang S.-H."/>
            <person name="Pandey R.P."/>
            <person name="Lee C.-M."/>
            <person name="Sim J.-S."/>
            <person name="Jeong J.-T."/>
            <person name="Choi B.-S."/>
            <person name="Jung M."/>
            <person name="Ginzburg D."/>
            <person name="Zhao K."/>
            <person name="Won S.Y."/>
            <person name="Oh T.-J."/>
            <person name="Yu Y."/>
            <person name="Kim N.-H."/>
            <person name="Lee O.R."/>
            <person name="Lee T.-H."/>
            <person name="Bashyal P."/>
            <person name="Kim T.-S."/>
            <person name="Lee W.-H."/>
            <person name="Kawkins C."/>
            <person name="Kim C.-K."/>
            <person name="Kim J.S."/>
            <person name="Ahn B.O."/>
            <person name="Rhee S.Y."/>
            <person name="Sohng J.K."/>
        </authorList>
    </citation>
    <scope>NUCLEOTIDE SEQUENCE</scope>
    <source>
        <tissue evidence="9">Leaf</tissue>
    </source>
</reference>
<dbReference type="Proteomes" id="UP000634136">
    <property type="component" value="Unassembled WGS sequence"/>
</dbReference>
<dbReference type="GO" id="GO:0046983">
    <property type="term" value="F:protein dimerization activity"/>
    <property type="evidence" value="ECO:0007669"/>
    <property type="project" value="InterPro"/>
</dbReference>
<keyword evidence="5" id="KW-0539">Nucleus</keyword>
<gene>
    <name evidence="9" type="ORF">G2W53_008854</name>
</gene>
<evidence type="ECO:0000256" key="5">
    <source>
        <dbReference type="ARBA" id="ARBA00023242"/>
    </source>
</evidence>
<evidence type="ECO:0000256" key="4">
    <source>
        <dbReference type="ARBA" id="ARBA00023163"/>
    </source>
</evidence>
<accession>A0A834WX77</accession>
<evidence type="ECO:0000313" key="10">
    <source>
        <dbReference type="Proteomes" id="UP000634136"/>
    </source>
</evidence>
<proteinExistence type="predicted"/>
<keyword evidence="4" id="KW-0804">Transcription</keyword>
<keyword evidence="2" id="KW-0805">Transcription regulation</keyword>
<feature type="coiled-coil region" evidence="6">
    <location>
        <begin position="58"/>
        <end position="85"/>
    </location>
</feature>